<dbReference type="Gene3D" id="3.30.420.10">
    <property type="entry name" value="Ribonuclease H-like superfamily/Ribonuclease H"/>
    <property type="match status" value="1"/>
</dbReference>
<dbReference type="FunFam" id="1.20.1060.10:FF:000001">
    <property type="entry name" value="DNA polymerase I"/>
    <property type="match status" value="1"/>
</dbReference>
<name>A0A1M4YIE0_9BACT</name>
<dbReference type="PANTHER" id="PTHR10133:SF27">
    <property type="entry name" value="DNA POLYMERASE NU"/>
    <property type="match status" value="1"/>
</dbReference>
<dbReference type="SUPFAM" id="SSF88723">
    <property type="entry name" value="PIN domain-like"/>
    <property type="match status" value="1"/>
</dbReference>
<keyword evidence="9 16" id="KW-0378">Hydrolase</keyword>
<evidence type="ECO:0000259" key="17">
    <source>
        <dbReference type="SMART" id="SM00474"/>
    </source>
</evidence>
<evidence type="ECO:0000256" key="7">
    <source>
        <dbReference type="ARBA" id="ARBA00022722"/>
    </source>
</evidence>
<dbReference type="InterPro" id="IPR029060">
    <property type="entry name" value="PIN-like_dom_sf"/>
</dbReference>
<dbReference type="PRINTS" id="PR00868">
    <property type="entry name" value="DNAPOLI"/>
</dbReference>
<comment type="catalytic activity">
    <reaction evidence="14 16">
        <text>DNA(n) + a 2'-deoxyribonucleoside 5'-triphosphate = DNA(n+1) + diphosphate</text>
        <dbReference type="Rhea" id="RHEA:22508"/>
        <dbReference type="Rhea" id="RHEA-COMP:17339"/>
        <dbReference type="Rhea" id="RHEA-COMP:17340"/>
        <dbReference type="ChEBI" id="CHEBI:33019"/>
        <dbReference type="ChEBI" id="CHEBI:61560"/>
        <dbReference type="ChEBI" id="CHEBI:173112"/>
        <dbReference type="EC" id="2.7.7.7"/>
    </reaction>
</comment>
<keyword evidence="6 16" id="KW-0235">DNA replication</keyword>
<feature type="domain" description="3'-5' exonuclease" evidence="17">
    <location>
        <begin position="306"/>
        <end position="493"/>
    </location>
</feature>
<keyword evidence="12 16" id="KW-0238">DNA-binding</keyword>
<evidence type="ECO:0000256" key="4">
    <source>
        <dbReference type="ARBA" id="ARBA00022679"/>
    </source>
</evidence>
<protein>
    <recommendedName>
        <fullName evidence="3 15">DNA polymerase I</fullName>
        <ecNumber evidence="2 15">2.7.7.7</ecNumber>
    </recommendedName>
</protein>
<dbReference type="InterPro" id="IPR036397">
    <property type="entry name" value="RNaseH_sf"/>
</dbReference>
<evidence type="ECO:0000256" key="13">
    <source>
        <dbReference type="ARBA" id="ARBA00023204"/>
    </source>
</evidence>
<dbReference type="InterPro" id="IPR002298">
    <property type="entry name" value="DNA_polymerase_A"/>
</dbReference>
<feature type="domain" description="DNA-directed DNA polymerase family A palm" evidence="19">
    <location>
        <begin position="660"/>
        <end position="866"/>
    </location>
</feature>
<keyword evidence="5 16" id="KW-0548">Nucleotidyltransferase</keyword>
<dbReference type="SUPFAM" id="SSF47807">
    <property type="entry name" value="5' to 3' exonuclease, C-terminal subdomain"/>
    <property type="match status" value="1"/>
</dbReference>
<dbReference type="SMART" id="SM00482">
    <property type="entry name" value="POLAc"/>
    <property type="match status" value="1"/>
</dbReference>
<dbReference type="RefSeq" id="WP_073038033.1">
    <property type="nucleotide sequence ID" value="NZ_FQVB01000010.1"/>
</dbReference>
<dbReference type="InterPro" id="IPR018320">
    <property type="entry name" value="DNA_polymerase_1"/>
</dbReference>
<dbReference type="Proteomes" id="UP000184076">
    <property type="component" value="Unassembled WGS sequence"/>
</dbReference>
<comment type="similarity">
    <text evidence="1 16">Belongs to the DNA polymerase type-A family.</text>
</comment>
<evidence type="ECO:0000313" key="21">
    <source>
        <dbReference type="Proteomes" id="UP000184076"/>
    </source>
</evidence>
<reference evidence="21" key="1">
    <citation type="submission" date="2016-11" db="EMBL/GenBank/DDBJ databases">
        <authorList>
            <person name="Varghese N."/>
            <person name="Submissions S."/>
        </authorList>
    </citation>
    <scope>NUCLEOTIDE SEQUENCE [LARGE SCALE GENOMIC DNA]</scope>
    <source>
        <strain evidence="21">DSM 9756</strain>
    </source>
</reference>
<dbReference type="InterPro" id="IPR002421">
    <property type="entry name" value="5-3_exonuclease"/>
</dbReference>
<evidence type="ECO:0000256" key="14">
    <source>
        <dbReference type="ARBA" id="ARBA00049244"/>
    </source>
</evidence>
<dbReference type="Pfam" id="PF01612">
    <property type="entry name" value="DNA_pol_A_exo1"/>
    <property type="match status" value="1"/>
</dbReference>
<evidence type="ECO:0000256" key="1">
    <source>
        <dbReference type="ARBA" id="ARBA00007705"/>
    </source>
</evidence>
<dbReference type="Gene3D" id="3.40.50.1010">
    <property type="entry name" value="5'-nuclease"/>
    <property type="match status" value="1"/>
</dbReference>
<dbReference type="GO" id="GO:0006302">
    <property type="term" value="P:double-strand break repair"/>
    <property type="evidence" value="ECO:0007669"/>
    <property type="project" value="TreeGrafter"/>
</dbReference>
<dbReference type="GO" id="GO:0003677">
    <property type="term" value="F:DNA binding"/>
    <property type="evidence" value="ECO:0007669"/>
    <property type="project" value="UniProtKB-UniRule"/>
</dbReference>
<keyword evidence="8 16" id="KW-0227">DNA damage</keyword>
<evidence type="ECO:0000256" key="15">
    <source>
        <dbReference type="NCBIfam" id="TIGR00593"/>
    </source>
</evidence>
<evidence type="ECO:0000259" key="18">
    <source>
        <dbReference type="SMART" id="SM00475"/>
    </source>
</evidence>
<dbReference type="CDD" id="cd09859">
    <property type="entry name" value="PIN_53EXO"/>
    <property type="match status" value="1"/>
</dbReference>
<evidence type="ECO:0000256" key="6">
    <source>
        <dbReference type="ARBA" id="ARBA00022705"/>
    </source>
</evidence>
<dbReference type="STRING" id="1121391.SAMN02745206_01270"/>
<dbReference type="FunFam" id="1.10.150.20:FF:000002">
    <property type="entry name" value="DNA polymerase I"/>
    <property type="match status" value="1"/>
</dbReference>
<dbReference type="GO" id="GO:0008409">
    <property type="term" value="F:5'-3' exonuclease activity"/>
    <property type="evidence" value="ECO:0007669"/>
    <property type="project" value="UniProtKB-UniRule"/>
</dbReference>
<dbReference type="InterPro" id="IPR043502">
    <property type="entry name" value="DNA/RNA_pol_sf"/>
</dbReference>
<dbReference type="InterPro" id="IPR036279">
    <property type="entry name" value="5-3_exonuclease_C_sf"/>
</dbReference>
<dbReference type="AlphaFoldDB" id="A0A1M4YIE0"/>
<evidence type="ECO:0000313" key="20">
    <source>
        <dbReference type="EMBL" id="SHF05565.1"/>
    </source>
</evidence>
<evidence type="ECO:0000256" key="16">
    <source>
        <dbReference type="RuleBase" id="RU004460"/>
    </source>
</evidence>
<dbReference type="NCBIfam" id="TIGR00593">
    <property type="entry name" value="pola"/>
    <property type="match status" value="1"/>
</dbReference>
<dbReference type="EMBL" id="FQVB01000010">
    <property type="protein sequence ID" value="SHF05565.1"/>
    <property type="molecule type" value="Genomic_DNA"/>
</dbReference>
<dbReference type="GO" id="GO:0003887">
    <property type="term" value="F:DNA-directed DNA polymerase activity"/>
    <property type="evidence" value="ECO:0007669"/>
    <property type="project" value="UniProtKB-UniRule"/>
</dbReference>
<evidence type="ECO:0000256" key="10">
    <source>
        <dbReference type="ARBA" id="ARBA00022839"/>
    </source>
</evidence>
<sequence>MTEKKPTLYLIDASSYMYRAFYAMRQRLTAPDGTPTQAVYGFHQMLQKVLKDKRPERICVVYDPPGPTLRHAIYPDYKATRERMPEDLVVQVPLIKRMVDLLGIPSVEITGYEADDVIAALARKAVEAGMPVVIVSGDKDLHQLVREPHVIQWDPQRDEVFTGETVERKLGVRPEQVRDLLALMGDSSDNIPGVAGVGLKTAQNLLRQFGSLDQVLSRVEDIQSPALRKKIEEGKEAALLSRDLVTVREDAPVALEPDQCVVRPADTKALVEFFQSLGFRRFLDELAREAGDQALAAATEAPERRDRLVTDEKGLSLVLARIAEADVLSIDLETTSQDAMRADLVGVALCWKDHEAAYIPVGHTGEDAGQQIPPARTLDALRPLLEGDRPKKVGQNIKYEWVVLKRHGVELQGIDFDTMVASYLLDPGNPSHRLERIVAEHLGESKLRYSDVAGSGRNQIPFAQVPLEKAVDYACSDAETTYRLVPVLREKLQEAGLLDLMESLERPLIPVLARMEHKGIRIDAARLQELSKTLEEGLRKEEEVIHQIAGGPFNIQSPIQLRDVLFGKLQLPVIKKTKTGPSTDMSVLEELAALHPIAEHIVAYRSLAKLKNTYVDTLPKLIHPETGRIHTSYNQAVTATGRLSSSDPNLQNIPIRTEEGRRIREAFVPEEGCVLLAADYSQIELRIFAHYSGDERLVAAFSEGADIHRRTAAEMFGVPPHEVTPEMRRQAKTINFGIIYGMGPYGLAKQLRINQASAKAAIDRYFATYQGVKRWIEQVVEESRKRGYAETLLGRRRYLPELKSRNRNVRQQGERLAVNTTIQGTAADLIKKAMIDIDAAIRQEGLRTAMLLQVHDELVFEVPEDELDRVRTLVKDLMENVHPLSVPLVVDMGWGANWAEAHG</sequence>
<keyword evidence="11 16" id="KW-0239">DNA-directed DNA polymerase</keyword>
<dbReference type="CDD" id="cd09898">
    <property type="entry name" value="H3TH_53EXO"/>
    <property type="match status" value="1"/>
</dbReference>
<dbReference type="InterPro" id="IPR020046">
    <property type="entry name" value="5-3_exonucl_a-hlix_arch_N"/>
</dbReference>
<dbReference type="GO" id="GO:0006261">
    <property type="term" value="P:DNA-templated DNA replication"/>
    <property type="evidence" value="ECO:0007669"/>
    <property type="project" value="UniProtKB-UniRule"/>
</dbReference>
<dbReference type="InterPro" id="IPR002562">
    <property type="entry name" value="3'-5'_exonuclease_dom"/>
</dbReference>
<keyword evidence="7" id="KW-0540">Nuclease</keyword>
<gene>
    <name evidence="16" type="primary">polA</name>
    <name evidence="20" type="ORF">SAMN02745206_01270</name>
</gene>
<keyword evidence="13 16" id="KW-0234">DNA repair</keyword>
<dbReference type="Pfam" id="PF02739">
    <property type="entry name" value="5_3_exonuc_N"/>
    <property type="match status" value="1"/>
</dbReference>
<keyword evidence="10 16" id="KW-0269">Exonuclease</keyword>
<accession>A0A1M4YIE0</accession>
<comment type="function">
    <text evidence="16">In addition to polymerase activity, this DNA polymerase exhibits 3'-5' and 5'-3' exonuclease activity.</text>
</comment>
<dbReference type="GO" id="GO:0008408">
    <property type="term" value="F:3'-5' exonuclease activity"/>
    <property type="evidence" value="ECO:0007669"/>
    <property type="project" value="UniProtKB-UniRule"/>
</dbReference>
<dbReference type="NCBIfam" id="NF004397">
    <property type="entry name" value="PRK05755.1"/>
    <property type="match status" value="1"/>
</dbReference>
<evidence type="ECO:0000256" key="11">
    <source>
        <dbReference type="ARBA" id="ARBA00022932"/>
    </source>
</evidence>
<dbReference type="CDD" id="cd06139">
    <property type="entry name" value="DNA_polA_I_Ecoli_like_exo"/>
    <property type="match status" value="1"/>
</dbReference>
<dbReference type="SUPFAM" id="SSF56672">
    <property type="entry name" value="DNA/RNA polymerases"/>
    <property type="match status" value="1"/>
</dbReference>
<feature type="domain" description="5'-3' exonuclease" evidence="18">
    <location>
        <begin position="4"/>
        <end position="263"/>
    </location>
</feature>
<dbReference type="SUPFAM" id="SSF53098">
    <property type="entry name" value="Ribonuclease H-like"/>
    <property type="match status" value="1"/>
</dbReference>
<dbReference type="SMART" id="SM00474">
    <property type="entry name" value="35EXOc"/>
    <property type="match status" value="1"/>
</dbReference>
<keyword evidence="21" id="KW-1185">Reference proteome</keyword>
<dbReference type="PANTHER" id="PTHR10133">
    <property type="entry name" value="DNA POLYMERASE I"/>
    <property type="match status" value="1"/>
</dbReference>
<evidence type="ECO:0000256" key="3">
    <source>
        <dbReference type="ARBA" id="ARBA00020311"/>
    </source>
</evidence>
<dbReference type="OrthoDB" id="9806424at2"/>
<dbReference type="CDD" id="cd08637">
    <property type="entry name" value="DNA_pol_A_pol_I_C"/>
    <property type="match status" value="1"/>
</dbReference>
<evidence type="ECO:0000256" key="8">
    <source>
        <dbReference type="ARBA" id="ARBA00022763"/>
    </source>
</evidence>
<dbReference type="SMART" id="SM00475">
    <property type="entry name" value="53EXOc"/>
    <property type="match status" value="1"/>
</dbReference>
<dbReference type="Pfam" id="PF00476">
    <property type="entry name" value="DNA_pol_A"/>
    <property type="match status" value="1"/>
</dbReference>
<dbReference type="Pfam" id="PF01367">
    <property type="entry name" value="5_3_exonuc"/>
    <property type="match status" value="1"/>
</dbReference>
<dbReference type="InterPro" id="IPR019760">
    <property type="entry name" value="DNA-dir_DNA_pol_A_CS"/>
</dbReference>
<keyword evidence="4 16" id="KW-0808">Transferase</keyword>
<evidence type="ECO:0000256" key="5">
    <source>
        <dbReference type="ARBA" id="ARBA00022695"/>
    </source>
</evidence>
<organism evidence="20 21">
    <name type="scientific">Desulfacinum infernum DSM 9756</name>
    <dbReference type="NCBI Taxonomy" id="1121391"/>
    <lineage>
        <taxon>Bacteria</taxon>
        <taxon>Pseudomonadati</taxon>
        <taxon>Thermodesulfobacteriota</taxon>
        <taxon>Syntrophobacteria</taxon>
        <taxon>Syntrophobacterales</taxon>
        <taxon>Syntrophobacteraceae</taxon>
        <taxon>Desulfacinum</taxon>
    </lineage>
</organism>
<dbReference type="EC" id="2.7.7.7" evidence="2 15"/>
<dbReference type="Gene3D" id="3.30.70.370">
    <property type="match status" value="1"/>
</dbReference>
<dbReference type="PROSITE" id="PS00447">
    <property type="entry name" value="DNA_POLYMERASE_A"/>
    <property type="match status" value="1"/>
</dbReference>
<dbReference type="InterPro" id="IPR001098">
    <property type="entry name" value="DNA-dir_DNA_pol_A_palm_dom"/>
</dbReference>
<evidence type="ECO:0000256" key="2">
    <source>
        <dbReference type="ARBA" id="ARBA00012417"/>
    </source>
</evidence>
<dbReference type="InterPro" id="IPR008918">
    <property type="entry name" value="HhH2"/>
</dbReference>
<evidence type="ECO:0000259" key="19">
    <source>
        <dbReference type="SMART" id="SM00482"/>
    </source>
</evidence>
<evidence type="ECO:0000256" key="12">
    <source>
        <dbReference type="ARBA" id="ARBA00023125"/>
    </source>
</evidence>
<dbReference type="SMART" id="SM00279">
    <property type="entry name" value="HhH2"/>
    <property type="match status" value="1"/>
</dbReference>
<dbReference type="Gene3D" id="1.10.150.20">
    <property type="entry name" value="5' to 3' exonuclease, C-terminal subdomain"/>
    <property type="match status" value="2"/>
</dbReference>
<proteinExistence type="inferred from homology"/>
<dbReference type="InterPro" id="IPR020045">
    <property type="entry name" value="DNA_polI_H3TH"/>
</dbReference>
<dbReference type="FunFam" id="1.10.150.20:FF:000003">
    <property type="entry name" value="DNA polymerase I"/>
    <property type="match status" value="1"/>
</dbReference>
<dbReference type="Gene3D" id="1.20.1060.10">
    <property type="entry name" value="Taq DNA Polymerase, Chain T, domain 4"/>
    <property type="match status" value="1"/>
</dbReference>
<evidence type="ECO:0000256" key="9">
    <source>
        <dbReference type="ARBA" id="ARBA00022801"/>
    </source>
</evidence>
<dbReference type="InterPro" id="IPR012337">
    <property type="entry name" value="RNaseH-like_sf"/>
</dbReference>